<gene>
    <name evidence="2" type="ORF">J2T15_001614</name>
</gene>
<dbReference type="EMBL" id="JAUSSU010000003">
    <property type="protein sequence ID" value="MDQ0112179.1"/>
    <property type="molecule type" value="Genomic_DNA"/>
</dbReference>
<accession>A0ABT9U1K1</accession>
<name>A0ABT9U1K1_PAEHA</name>
<proteinExistence type="predicted"/>
<feature type="compositionally biased region" description="Low complexity" evidence="1">
    <location>
        <begin position="31"/>
        <end position="40"/>
    </location>
</feature>
<dbReference type="RefSeq" id="WP_307202810.1">
    <property type="nucleotide sequence ID" value="NZ_JAUSST010000003.1"/>
</dbReference>
<evidence type="ECO:0000313" key="2">
    <source>
        <dbReference type="EMBL" id="MDQ0112179.1"/>
    </source>
</evidence>
<evidence type="ECO:0000313" key="3">
    <source>
        <dbReference type="Proteomes" id="UP001229346"/>
    </source>
</evidence>
<reference evidence="2 3" key="1">
    <citation type="submission" date="2023-07" db="EMBL/GenBank/DDBJ databases">
        <title>Sorghum-associated microbial communities from plants grown in Nebraska, USA.</title>
        <authorList>
            <person name="Schachtman D."/>
        </authorList>
    </citation>
    <scope>NUCLEOTIDE SEQUENCE [LARGE SCALE GENOMIC DNA]</scope>
    <source>
        <strain evidence="2 3">CC482</strain>
    </source>
</reference>
<evidence type="ECO:0000256" key="1">
    <source>
        <dbReference type="SAM" id="MobiDB-lite"/>
    </source>
</evidence>
<comment type="caution">
    <text evidence="2">The sequence shown here is derived from an EMBL/GenBank/DDBJ whole genome shotgun (WGS) entry which is preliminary data.</text>
</comment>
<feature type="region of interest" description="Disordered" evidence="1">
    <location>
        <begin position="31"/>
        <end position="58"/>
    </location>
</feature>
<organism evidence="2 3">
    <name type="scientific">Paenibacillus harenae</name>
    <dbReference type="NCBI Taxonomy" id="306543"/>
    <lineage>
        <taxon>Bacteria</taxon>
        <taxon>Bacillati</taxon>
        <taxon>Bacillota</taxon>
        <taxon>Bacilli</taxon>
        <taxon>Bacillales</taxon>
        <taxon>Paenibacillaceae</taxon>
        <taxon>Paenibacillus</taxon>
    </lineage>
</organism>
<keyword evidence="3" id="KW-1185">Reference proteome</keyword>
<dbReference type="Proteomes" id="UP001229346">
    <property type="component" value="Unassembled WGS sequence"/>
</dbReference>
<protein>
    <submittedName>
        <fullName evidence="2">Uncharacterized protein</fullName>
    </submittedName>
</protein>
<sequence length="86" mass="9647">MFFCWIGKVVIVKNEGKINFGNAKIISPSEITTEISGPGESTEEETAATSVKRSRKKAKPAPFRVAFPAMNVVRNNRAKKRRVRLR</sequence>